<name>A0AAD2EGB4_9RALS</name>
<dbReference type="PANTHER" id="PTHR30023">
    <property type="entry name" value="D-ALANYL-D-ALANINE CARBOXYPEPTIDASE"/>
    <property type="match status" value="1"/>
</dbReference>
<dbReference type="EMBL" id="CAUDKV010000022">
    <property type="protein sequence ID" value="CAJ0891254.1"/>
    <property type="molecule type" value="Genomic_DNA"/>
</dbReference>
<dbReference type="GO" id="GO:0006508">
    <property type="term" value="P:proteolysis"/>
    <property type="evidence" value="ECO:0007669"/>
    <property type="project" value="InterPro"/>
</dbReference>
<keyword evidence="2 5" id="KW-0378">Hydrolase</keyword>
<dbReference type="EMBL" id="CATVXE010000009">
    <property type="protein sequence ID" value="CAJ0683606.1"/>
    <property type="molecule type" value="Genomic_DNA"/>
</dbReference>
<evidence type="ECO:0000313" key="6">
    <source>
        <dbReference type="EMBL" id="CAJ0891254.1"/>
    </source>
</evidence>
<dbReference type="EC" id="3.4.16.4" evidence="5"/>
<keyword evidence="5" id="KW-0121">Carboxypeptidase</keyword>
<accession>A0AAD2EGB4</accession>
<keyword evidence="5" id="KW-0645">Protease</keyword>
<protein>
    <submittedName>
        <fullName evidence="5">D-alanyl-D-alanine carboxypeptidase DacC</fullName>
        <ecNumber evidence="5">3.4.16.4</ecNumber>
    </submittedName>
</protein>
<dbReference type="Gene3D" id="3.40.710.10">
    <property type="entry name" value="DD-peptidase/beta-lactamase superfamily"/>
    <property type="match status" value="2"/>
</dbReference>
<dbReference type="PANTHER" id="PTHR30023:SF0">
    <property type="entry name" value="PENICILLIN-SENSITIVE CARBOXYPEPTIDASE A"/>
    <property type="match status" value="1"/>
</dbReference>
<gene>
    <name evidence="5" type="primary">dacC_1</name>
    <name evidence="6" type="synonym">dacC_2</name>
    <name evidence="6" type="ORF">R77569_04126</name>
    <name evidence="5" type="ORF">R77591_02334</name>
</gene>
<reference evidence="5 8" key="1">
    <citation type="submission" date="2023-07" db="EMBL/GenBank/DDBJ databases">
        <authorList>
            <person name="Peeters C."/>
        </authorList>
    </citation>
    <scope>NUCLEOTIDE SEQUENCE</scope>
    <source>
        <strain evidence="6 8">R-77569</strain>
        <strain evidence="5">R-77591</strain>
    </source>
</reference>
<dbReference type="Proteomes" id="UP001190452">
    <property type="component" value="Unassembled WGS sequence"/>
</dbReference>
<dbReference type="SUPFAM" id="SSF56601">
    <property type="entry name" value="beta-lactamase/transpeptidase-like"/>
    <property type="match status" value="1"/>
</dbReference>
<dbReference type="Proteomes" id="UP001190002">
    <property type="component" value="Unassembled WGS sequence"/>
</dbReference>
<dbReference type="RefSeq" id="WP_096745313.1">
    <property type="nucleotide sequence ID" value="NZ_CATVXE010000009.1"/>
</dbReference>
<keyword evidence="8" id="KW-1185">Reference proteome</keyword>
<dbReference type="AlphaFoldDB" id="A0AAD2EGB4"/>
<dbReference type="GO" id="GO:0009002">
    <property type="term" value="F:serine-type D-Ala-D-Ala carboxypeptidase activity"/>
    <property type="evidence" value="ECO:0007669"/>
    <property type="project" value="UniProtKB-EC"/>
</dbReference>
<dbReference type="Gene3D" id="3.50.80.20">
    <property type="entry name" value="D-Ala-D-Ala carboxypeptidase C, peptidase S13"/>
    <property type="match status" value="1"/>
</dbReference>
<feature type="chain" id="PRO_5042095921" evidence="4">
    <location>
        <begin position="34"/>
        <end position="519"/>
    </location>
</feature>
<organism evidence="5 7">
    <name type="scientific">Ralstonia mannitolilytica</name>
    <dbReference type="NCBI Taxonomy" id="105219"/>
    <lineage>
        <taxon>Bacteria</taxon>
        <taxon>Pseudomonadati</taxon>
        <taxon>Pseudomonadota</taxon>
        <taxon>Betaproteobacteria</taxon>
        <taxon>Burkholderiales</taxon>
        <taxon>Burkholderiaceae</taxon>
        <taxon>Ralstonia</taxon>
    </lineage>
</organism>
<proteinExistence type="inferred from homology"/>
<evidence type="ECO:0000256" key="2">
    <source>
        <dbReference type="ARBA" id="ARBA00022801"/>
    </source>
</evidence>
<feature type="region of interest" description="Disordered" evidence="3">
    <location>
        <begin position="34"/>
        <end position="55"/>
    </location>
</feature>
<dbReference type="PRINTS" id="PR00922">
    <property type="entry name" value="DADACBPTASE3"/>
</dbReference>
<dbReference type="NCBIfam" id="TIGR00666">
    <property type="entry name" value="PBP4"/>
    <property type="match status" value="1"/>
</dbReference>
<feature type="compositionally biased region" description="Low complexity" evidence="3">
    <location>
        <begin position="41"/>
        <end position="55"/>
    </location>
</feature>
<comment type="similarity">
    <text evidence="1">Belongs to the peptidase S13 family.</text>
</comment>
<sequence length="519" mass="55387">MARIRPTRSLFLSRRVLACAMLVTVAAAPLAHAKKPKPHGAHAAPRATAAQVRQAAHNPAGLPANVALAFARAHIPLDAVSVFVIRTGSDTPILQWNADTGMNPASTMKLLTTFAGLDLLGPNFRWKTSAYADSAPVNGTLNGNLYLRGQGDPKLIPEELIKLVTDVRRAGVDELAGNIVLDRTYFENGLSEAPPLDGDSARAYNVAPDALLYSFKTLTFTLTPAGDDGSGGNAVNIDVSPPLAQLQVDNRLRTTRGGCGDWKTLSGASISTQPDGHVLASFDGRYAAACGERIYNLAALTHADFIWGGFLALWQQAGGTTRFTPGLREGKVPRQAVLLATHYGPTLAEVVHDIDKYSNNVMARQLFLTIGAEIGRKPASVRQSTEVIQRWLARQNLTMPELVIENGSGLSRIERISARNMGRLLQQADANPNGGILRDALPVVGVDGTMRNRLTRAGVAGNAEIKTGTLNDVRAIAGYVEGEGGQRFVVVSMINHPNAGAGQAAHDALLQWIYQGAQR</sequence>
<comment type="caution">
    <text evidence="5">The sequence shown here is derived from an EMBL/GenBank/DDBJ whole genome shotgun (WGS) entry which is preliminary data.</text>
</comment>
<dbReference type="Pfam" id="PF02113">
    <property type="entry name" value="Peptidase_S13"/>
    <property type="match status" value="1"/>
</dbReference>
<dbReference type="InterPro" id="IPR012338">
    <property type="entry name" value="Beta-lactam/transpept-like"/>
</dbReference>
<evidence type="ECO:0000256" key="3">
    <source>
        <dbReference type="SAM" id="MobiDB-lite"/>
    </source>
</evidence>
<keyword evidence="4" id="KW-0732">Signal</keyword>
<evidence type="ECO:0000256" key="1">
    <source>
        <dbReference type="ARBA" id="ARBA00006096"/>
    </source>
</evidence>
<dbReference type="GO" id="GO:0000270">
    <property type="term" value="P:peptidoglycan metabolic process"/>
    <property type="evidence" value="ECO:0007669"/>
    <property type="project" value="TreeGrafter"/>
</dbReference>
<evidence type="ECO:0000256" key="4">
    <source>
        <dbReference type="SAM" id="SignalP"/>
    </source>
</evidence>
<evidence type="ECO:0000313" key="5">
    <source>
        <dbReference type="EMBL" id="CAJ0683606.1"/>
    </source>
</evidence>
<dbReference type="InterPro" id="IPR000667">
    <property type="entry name" value="Peptidase_S13"/>
</dbReference>
<feature type="signal peptide" evidence="4">
    <location>
        <begin position="1"/>
        <end position="33"/>
    </location>
</feature>
<evidence type="ECO:0000313" key="7">
    <source>
        <dbReference type="Proteomes" id="UP001190002"/>
    </source>
</evidence>
<evidence type="ECO:0000313" key="8">
    <source>
        <dbReference type="Proteomes" id="UP001190452"/>
    </source>
</evidence>